<name>A0AAW9EBP6_KLEAE</name>
<evidence type="ECO:0000313" key="1">
    <source>
        <dbReference type="EMBL" id="MDX7018554.1"/>
    </source>
</evidence>
<accession>A0AAW9EBP6</accession>
<sequence>FPLRASPIDTELLKKMVYENTRNYINQRAQGKESNQYWIVPDAKGDSGILYVMSPVYASGKFIALIGIERAIRLEYFSPTKDRVISIH</sequence>
<dbReference type="EMBL" id="JAWZZT010001053">
    <property type="protein sequence ID" value="MDX7018554.1"/>
    <property type="molecule type" value="Genomic_DNA"/>
</dbReference>
<feature type="non-terminal residue" evidence="1">
    <location>
        <position position="1"/>
    </location>
</feature>
<reference evidence="1" key="1">
    <citation type="submission" date="2023-11" db="EMBL/GenBank/DDBJ databases">
        <title>Detection of rare carbapenemases in Enterobacterales - comparison of two colorimetric and two CIM-based carbapenemase assays.</title>
        <authorList>
            <person name="Schaffarczyk L."/>
            <person name="Noster J."/>
            <person name="Stelzer Y."/>
            <person name="Sattler J."/>
            <person name="Gatermann S."/>
            <person name="Hamprecht A."/>
        </authorList>
    </citation>
    <scope>NUCLEOTIDE SEQUENCE</scope>
    <source>
        <strain evidence="1">CIM-Cont-037</strain>
    </source>
</reference>
<dbReference type="AlphaFoldDB" id="A0AAW9EBP6"/>
<feature type="non-terminal residue" evidence="1">
    <location>
        <position position="88"/>
    </location>
</feature>
<proteinExistence type="predicted"/>
<gene>
    <name evidence="1" type="ORF">SJ059_29450</name>
</gene>
<evidence type="ECO:0000313" key="2">
    <source>
        <dbReference type="Proteomes" id="UP001279012"/>
    </source>
</evidence>
<comment type="caution">
    <text evidence="1">The sequence shown here is derived from an EMBL/GenBank/DDBJ whole genome shotgun (WGS) entry which is preliminary data.</text>
</comment>
<protein>
    <submittedName>
        <fullName evidence="1">Uncharacterized protein</fullName>
    </submittedName>
</protein>
<dbReference type="Proteomes" id="UP001279012">
    <property type="component" value="Unassembled WGS sequence"/>
</dbReference>
<organism evidence="1 2">
    <name type="scientific">Klebsiella aerogenes</name>
    <name type="common">Enterobacter aerogenes</name>
    <dbReference type="NCBI Taxonomy" id="548"/>
    <lineage>
        <taxon>Bacteria</taxon>
        <taxon>Pseudomonadati</taxon>
        <taxon>Pseudomonadota</taxon>
        <taxon>Gammaproteobacteria</taxon>
        <taxon>Enterobacterales</taxon>
        <taxon>Enterobacteriaceae</taxon>
        <taxon>Klebsiella/Raoultella group</taxon>
        <taxon>Klebsiella</taxon>
    </lineage>
</organism>